<dbReference type="EMBL" id="JAGKQQ010000002">
    <property type="protein sequence ID" value="MBP3960382.1"/>
    <property type="molecule type" value="Genomic_DNA"/>
</dbReference>
<name>A0ABS5C330_9BACT</name>
<protein>
    <submittedName>
        <fullName evidence="1">Uncharacterized protein</fullName>
    </submittedName>
</protein>
<dbReference type="RefSeq" id="WP_210662393.1">
    <property type="nucleotide sequence ID" value="NZ_JAGKQQ010000002.1"/>
</dbReference>
<gene>
    <name evidence="1" type="ORF">J8F10_34580</name>
</gene>
<evidence type="ECO:0000313" key="1">
    <source>
        <dbReference type="EMBL" id="MBP3960382.1"/>
    </source>
</evidence>
<sequence length="150" mass="16098">MKQLLAVVAAVALVGTSTGDEKVAFETILKTHSGGPKKAAEVVIRSEKERKAFTETCSSENTRKFLDAVKVDFDKEVLVAVAVGPSGSVLTKTEMKQTGVQKVTSGDEVVVEYCVVTTDVQCEPNYPLYVVRIPKATTVAFKKTEKTIGG</sequence>
<keyword evidence="2" id="KW-1185">Reference proteome</keyword>
<comment type="caution">
    <text evidence="1">The sequence shown here is derived from an EMBL/GenBank/DDBJ whole genome shotgun (WGS) entry which is preliminary data.</text>
</comment>
<dbReference type="Proteomes" id="UP000676565">
    <property type="component" value="Unassembled WGS sequence"/>
</dbReference>
<organism evidence="1 2">
    <name type="scientific">Gemmata palustris</name>
    <dbReference type="NCBI Taxonomy" id="2822762"/>
    <lineage>
        <taxon>Bacteria</taxon>
        <taxon>Pseudomonadati</taxon>
        <taxon>Planctomycetota</taxon>
        <taxon>Planctomycetia</taxon>
        <taxon>Gemmatales</taxon>
        <taxon>Gemmataceae</taxon>
        <taxon>Gemmata</taxon>
    </lineage>
</organism>
<evidence type="ECO:0000313" key="2">
    <source>
        <dbReference type="Proteomes" id="UP000676565"/>
    </source>
</evidence>
<proteinExistence type="predicted"/>
<reference evidence="1 2" key="1">
    <citation type="submission" date="2021-04" db="EMBL/GenBank/DDBJ databases">
        <authorList>
            <person name="Ivanova A."/>
        </authorList>
    </citation>
    <scope>NUCLEOTIDE SEQUENCE [LARGE SCALE GENOMIC DNA]</scope>
    <source>
        <strain evidence="1 2">G18</strain>
    </source>
</reference>
<accession>A0ABS5C330</accession>